<proteinExistence type="predicted"/>
<dbReference type="RefSeq" id="WP_276760854.1">
    <property type="nucleotide sequence ID" value="NZ_SSGD01000061.1"/>
</dbReference>
<evidence type="ECO:0000313" key="1">
    <source>
        <dbReference type="EMBL" id="TXI55947.1"/>
    </source>
</evidence>
<comment type="caution">
    <text evidence="1">The sequence shown here is derived from an EMBL/GenBank/DDBJ whole genome shotgun (WGS) entry which is preliminary data.</text>
</comment>
<evidence type="ECO:0000313" key="2">
    <source>
        <dbReference type="Proteomes" id="UP000321797"/>
    </source>
</evidence>
<dbReference type="EMBL" id="SSGD01000061">
    <property type="protein sequence ID" value="TXI55947.1"/>
    <property type="molecule type" value="Genomic_DNA"/>
</dbReference>
<dbReference type="AlphaFoldDB" id="A0A5C7Y2C5"/>
<gene>
    <name evidence="1" type="ORF">E6Q54_12020</name>
</gene>
<name>A0A5C7Y2C5_9MYCO</name>
<protein>
    <submittedName>
        <fullName evidence="1">Uncharacterized protein</fullName>
    </submittedName>
</protein>
<organism evidence="1 2">
    <name type="scientific">Mycolicibacter arupensis</name>
    <dbReference type="NCBI Taxonomy" id="342002"/>
    <lineage>
        <taxon>Bacteria</taxon>
        <taxon>Bacillati</taxon>
        <taxon>Actinomycetota</taxon>
        <taxon>Actinomycetes</taxon>
        <taxon>Mycobacteriales</taxon>
        <taxon>Mycobacteriaceae</taxon>
        <taxon>Mycolicibacter</taxon>
    </lineage>
</organism>
<reference evidence="1 2" key="1">
    <citation type="submission" date="2018-09" db="EMBL/GenBank/DDBJ databases">
        <title>Metagenome Assembled Genomes from an Advanced Water Purification Facility.</title>
        <authorList>
            <person name="Stamps B.W."/>
            <person name="Spear J.R."/>
        </authorList>
    </citation>
    <scope>NUCLEOTIDE SEQUENCE [LARGE SCALE GENOMIC DNA]</scope>
    <source>
        <strain evidence="1">Bin_29_2</strain>
    </source>
</reference>
<accession>A0A5C7Y2C5</accession>
<dbReference type="Proteomes" id="UP000321797">
    <property type="component" value="Unassembled WGS sequence"/>
</dbReference>
<sequence length="100" mass="11239">MTYTPREVSVDRVAPQRFLLTIGDLTVELDAHEAWLLAHESADAVDKPTQMERLKVALATALDEVHDLLTDPRAVRAYDLTAEDEKALAWLSIRVASPWK</sequence>